<reference evidence="3 4" key="1">
    <citation type="journal article" date="2013" name="Genome Biol.">
        <title>Genome of Acanthamoeba castellanii highlights extensive lateral gene transfer and early evolution of tyrosine kinase signaling.</title>
        <authorList>
            <person name="Clarke M."/>
            <person name="Lohan A.J."/>
            <person name="Liu B."/>
            <person name="Lagkouvardos I."/>
            <person name="Roy S."/>
            <person name="Zafar N."/>
            <person name="Bertelli C."/>
            <person name="Schilde C."/>
            <person name="Kianianmomeni A."/>
            <person name="Burglin T.R."/>
            <person name="Frech C."/>
            <person name="Turcotte B."/>
            <person name="Kopec K.O."/>
            <person name="Synnott J.M."/>
            <person name="Choo C."/>
            <person name="Paponov I."/>
            <person name="Finkler A."/>
            <person name="Soon Heng Tan C."/>
            <person name="Hutchins A.P."/>
            <person name="Weinmeier T."/>
            <person name="Rattei T."/>
            <person name="Chu J.S."/>
            <person name="Gimenez G."/>
            <person name="Irimia M."/>
            <person name="Rigden D.J."/>
            <person name="Fitzpatrick D.A."/>
            <person name="Lorenzo-Morales J."/>
            <person name="Bateman A."/>
            <person name="Chiu C.H."/>
            <person name="Tang P."/>
            <person name="Hegemann P."/>
            <person name="Fromm H."/>
            <person name="Raoult D."/>
            <person name="Greub G."/>
            <person name="Miranda-Saavedra D."/>
            <person name="Chen N."/>
            <person name="Nash P."/>
            <person name="Ginger M.L."/>
            <person name="Horn M."/>
            <person name="Schaap P."/>
            <person name="Caler L."/>
            <person name="Loftus B."/>
        </authorList>
    </citation>
    <scope>NUCLEOTIDE SEQUENCE [LARGE SCALE GENOMIC DNA]</scope>
    <source>
        <strain evidence="3 4">Neff</strain>
    </source>
</reference>
<dbReference type="GeneID" id="14922816"/>
<dbReference type="SUPFAM" id="SSF54236">
    <property type="entry name" value="Ubiquitin-like"/>
    <property type="match status" value="1"/>
</dbReference>
<keyword evidence="4" id="KW-1185">Reference proteome</keyword>
<dbReference type="EMBL" id="KB007894">
    <property type="protein sequence ID" value="ELR21900.1"/>
    <property type="molecule type" value="Genomic_DNA"/>
</dbReference>
<feature type="compositionally biased region" description="Pro residues" evidence="1">
    <location>
        <begin position="188"/>
        <end position="208"/>
    </location>
</feature>
<feature type="region of interest" description="Disordered" evidence="1">
    <location>
        <begin position="163"/>
        <end position="311"/>
    </location>
</feature>
<protein>
    <submittedName>
        <fullName evidence="3">Ras domain containing protein</fullName>
    </submittedName>
</protein>
<dbReference type="RefSeq" id="XP_004347732.1">
    <property type="nucleotide sequence ID" value="XM_004347682.1"/>
</dbReference>
<dbReference type="AlphaFoldDB" id="L8H9N4"/>
<dbReference type="Gene3D" id="3.10.20.90">
    <property type="entry name" value="Phosphatidylinositol 3-kinase Catalytic Subunit, Chain A, domain 1"/>
    <property type="match status" value="1"/>
</dbReference>
<evidence type="ECO:0000313" key="3">
    <source>
        <dbReference type="EMBL" id="ELR21900.1"/>
    </source>
</evidence>
<sequence>MATRLLSSMPSSATMLGSSASAAARPHAESAPPALRSFRSDTELASQKKMVVRIYFSDGAFKSIMITGATTAIEACRMFAEKVRMERFQHNFQLKEVTPTVERMVDHDERPFDVVHRWIKEGFKLSMDEKWRFVFTFSQAVQSRLLRKTKRLLFAQVQSELKQQMKGNAQAPKLGLKKTPRADEPPEGPRPSALPPSPRMHPSSPSPLPSASISSTAAASLLESSTSHSSRAAAVPPDQDAAAASSTPFFVSPSSPSPSPAAPPTLRGGFSSLPPQQVTPRPEQLVPSPQSVPATGPQLGCGGSPTGSVRVRRGARPSPLLLTSFNIDNEAQLAEAESKYNRDPAKFTSVYAANPLPASTETTLMMTSAMPPAGSVSTECAASMPVMDLPPPPASMVLPAIPQQQLAVAASGRQQHQLSSGESWGGYDSSESDQSIGEDEGEGEDELVAMLVQSTLKESQARGITIRDCSAQMMNNLDDALAMLAKLEFEL</sequence>
<dbReference type="Pfam" id="PF21989">
    <property type="entry name" value="RA_2"/>
    <property type="match status" value="1"/>
</dbReference>
<dbReference type="KEGG" id="acan:ACA1_045980"/>
<accession>L8H9N4</accession>
<feature type="region of interest" description="Disordered" evidence="1">
    <location>
        <begin position="408"/>
        <end position="443"/>
    </location>
</feature>
<dbReference type="VEuPathDB" id="AmoebaDB:ACA1_045980"/>
<feature type="compositionally biased region" description="Polar residues" evidence="1">
    <location>
        <begin position="408"/>
        <end position="422"/>
    </location>
</feature>
<evidence type="ECO:0000313" key="4">
    <source>
        <dbReference type="Proteomes" id="UP000011083"/>
    </source>
</evidence>
<dbReference type="InterPro" id="IPR000159">
    <property type="entry name" value="RA_dom"/>
</dbReference>
<feature type="domain" description="Ras-associating" evidence="2">
    <location>
        <begin position="48"/>
        <end position="140"/>
    </location>
</feature>
<organism evidence="3 4">
    <name type="scientific">Acanthamoeba castellanii (strain ATCC 30010 / Neff)</name>
    <dbReference type="NCBI Taxonomy" id="1257118"/>
    <lineage>
        <taxon>Eukaryota</taxon>
        <taxon>Amoebozoa</taxon>
        <taxon>Discosea</taxon>
        <taxon>Longamoebia</taxon>
        <taxon>Centramoebida</taxon>
        <taxon>Acanthamoebidae</taxon>
        <taxon>Acanthamoeba</taxon>
    </lineage>
</organism>
<dbReference type="Proteomes" id="UP000011083">
    <property type="component" value="Unassembled WGS sequence"/>
</dbReference>
<feature type="compositionally biased region" description="Low complexity" evidence="1">
    <location>
        <begin position="209"/>
        <end position="254"/>
    </location>
</feature>
<gene>
    <name evidence="3" type="ORF">ACA1_045980</name>
</gene>
<dbReference type="PROSITE" id="PS50200">
    <property type="entry name" value="RA"/>
    <property type="match status" value="1"/>
</dbReference>
<dbReference type="InterPro" id="IPR029071">
    <property type="entry name" value="Ubiquitin-like_domsf"/>
</dbReference>
<proteinExistence type="predicted"/>
<evidence type="ECO:0000259" key="2">
    <source>
        <dbReference type="PROSITE" id="PS50200"/>
    </source>
</evidence>
<dbReference type="SMART" id="SM00314">
    <property type="entry name" value="RA"/>
    <property type="match status" value="1"/>
</dbReference>
<evidence type="ECO:0000256" key="1">
    <source>
        <dbReference type="SAM" id="MobiDB-lite"/>
    </source>
</evidence>
<name>L8H9N4_ACACF</name>
<dbReference type="GO" id="GO:0007165">
    <property type="term" value="P:signal transduction"/>
    <property type="evidence" value="ECO:0007669"/>
    <property type="project" value="InterPro"/>
</dbReference>